<sequence length="882" mass="95294">MSQEYAPLVLDDVVHIMSPSPAPQQPETDDPEMTLRDGTSSPEPVQETDIVQMRKRVLDMHLPHKGDSHANAREKELADMVLLLTRSPIPDAEQIVRQADMISALTLQRELLMHQAEEQRLKWASEKDGWERMVEALIAQQMKNRTASDRDDVQETERLNSTLETENKGLRQRLNETQTRMQILEAELTRLRPLLLMQPLSSSTPITTPRSKHRRRKKDTSQQHADTDDEAVDASEDDAGVRGSSEVLDTPTHSLPSQSTPKSKLRNSAHFQSSIIQHKRRSSLKSSVRGLSADAKVEHLFLAARKVGKERASLMSGIMQQMGERERERRREDSVSTAVATTPKTPKRVAAYPGYVHPETGYVYLTSPMKPGSGMQPFPVFIPAFPPPMFQTPSSSATVASASSSSQQPAKTDAKSQNPHTPLDSLLSAARSMMKDGGEGANDKESGGAAGSRRSVEDDVPDSPLPKRRKLAPRDNEMGAQDLAGPSTPTANDTRGIGSNATTGRVRSALDVLADQAAVFSSQEISARPGSVQKKGKGKERADAPEPVSKSVPKPQKRSIQRRDVDADASPFFECPSRSITPVPNPGNSSLPSPKDKLTSEVPGDPGGGNGDDPSSSRGDDVGASLASITGVNAAPSPGSSTAYPEQDVDKTPTQIRSAVSKSTVHSRSQSQSTTATSSPPEPQPSTTSQQRAASPAITSNRATSPLDAQVHQPSETTPVAAPVAVTDSNTSDPPPNSDTPGPTLRNKNVARIAEQDLPTPRRQRSPYVKWSKEEDELLAQAVAKYGQKWDQVQKALPSRGYHQVRQRWLRKLGAFDNKPDLTTFQATALPSPMSIAGTGEPSEPLPNPKLGLAPLSSELAFSPLNILSGRGGSRPPPSMPS</sequence>
<feature type="region of interest" description="Disordered" evidence="1">
    <location>
        <begin position="519"/>
        <end position="769"/>
    </location>
</feature>
<dbReference type="SMART" id="SM00717">
    <property type="entry name" value="SANT"/>
    <property type="match status" value="1"/>
</dbReference>
<organism evidence="4 5">
    <name type="scientific">Scleroderma citrinum Foug A</name>
    <dbReference type="NCBI Taxonomy" id="1036808"/>
    <lineage>
        <taxon>Eukaryota</taxon>
        <taxon>Fungi</taxon>
        <taxon>Dikarya</taxon>
        <taxon>Basidiomycota</taxon>
        <taxon>Agaricomycotina</taxon>
        <taxon>Agaricomycetes</taxon>
        <taxon>Agaricomycetidae</taxon>
        <taxon>Boletales</taxon>
        <taxon>Sclerodermatineae</taxon>
        <taxon>Sclerodermataceae</taxon>
        <taxon>Scleroderma</taxon>
    </lineage>
</organism>
<feature type="compositionally biased region" description="Polar residues" evidence="1">
    <location>
        <begin position="652"/>
        <end position="666"/>
    </location>
</feature>
<feature type="region of interest" description="Disordered" evidence="1">
    <location>
        <begin position="195"/>
        <end position="281"/>
    </location>
</feature>
<evidence type="ECO:0000256" key="1">
    <source>
        <dbReference type="SAM" id="MobiDB-lite"/>
    </source>
</evidence>
<gene>
    <name evidence="4" type="ORF">SCLCIDRAFT_1215962</name>
</gene>
<reference evidence="4 5" key="1">
    <citation type="submission" date="2014-04" db="EMBL/GenBank/DDBJ databases">
        <authorList>
            <consortium name="DOE Joint Genome Institute"/>
            <person name="Kuo A."/>
            <person name="Kohler A."/>
            <person name="Nagy L.G."/>
            <person name="Floudas D."/>
            <person name="Copeland A."/>
            <person name="Barry K.W."/>
            <person name="Cichocki N."/>
            <person name="Veneault-Fourrey C."/>
            <person name="LaButti K."/>
            <person name="Lindquist E.A."/>
            <person name="Lipzen A."/>
            <person name="Lundell T."/>
            <person name="Morin E."/>
            <person name="Murat C."/>
            <person name="Sun H."/>
            <person name="Tunlid A."/>
            <person name="Henrissat B."/>
            <person name="Grigoriev I.V."/>
            <person name="Hibbett D.S."/>
            <person name="Martin F."/>
            <person name="Nordberg H.P."/>
            <person name="Cantor M.N."/>
            <person name="Hua S.X."/>
        </authorList>
    </citation>
    <scope>NUCLEOTIDE SEQUENCE [LARGE SCALE GENOMIC DNA]</scope>
    <source>
        <strain evidence="4 5">Foug A</strain>
    </source>
</reference>
<dbReference type="InParanoid" id="A0A0C2ZIP2"/>
<feature type="compositionally biased region" description="Low complexity" evidence="1">
    <location>
        <begin position="392"/>
        <end position="410"/>
    </location>
</feature>
<feature type="region of interest" description="Disordered" evidence="1">
    <location>
        <begin position="392"/>
        <end position="503"/>
    </location>
</feature>
<dbReference type="Gene3D" id="1.10.10.60">
    <property type="entry name" value="Homeodomain-like"/>
    <property type="match status" value="1"/>
</dbReference>
<name>A0A0C2ZIP2_9AGAM</name>
<reference evidence="5" key="2">
    <citation type="submission" date="2015-01" db="EMBL/GenBank/DDBJ databases">
        <title>Evolutionary Origins and Diversification of the Mycorrhizal Mutualists.</title>
        <authorList>
            <consortium name="DOE Joint Genome Institute"/>
            <consortium name="Mycorrhizal Genomics Consortium"/>
            <person name="Kohler A."/>
            <person name="Kuo A."/>
            <person name="Nagy L.G."/>
            <person name="Floudas D."/>
            <person name="Copeland A."/>
            <person name="Barry K.W."/>
            <person name="Cichocki N."/>
            <person name="Veneault-Fourrey C."/>
            <person name="LaButti K."/>
            <person name="Lindquist E.A."/>
            <person name="Lipzen A."/>
            <person name="Lundell T."/>
            <person name="Morin E."/>
            <person name="Murat C."/>
            <person name="Riley R."/>
            <person name="Ohm R."/>
            <person name="Sun H."/>
            <person name="Tunlid A."/>
            <person name="Henrissat B."/>
            <person name="Grigoriev I.V."/>
            <person name="Hibbett D.S."/>
            <person name="Martin F."/>
        </authorList>
    </citation>
    <scope>NUCLEOTIDE SEQUENCE [LARGE SCALE GENOMIC DNA]</scope>
    <source>
        <strain evidence="5">Foug A</strain>
    </source>
</reference>
<dbReference type="OrthoDB" id="2143914at2759"/>
<feature type="compositionally biased region" description="Basic and acidic residues" evidence="1">
    <location>
        <begin position="323"/>
        <end position="334"/>
    </location>
</feature>
<accession>A0A0C2ZIP2</accession>
<dbReference type="CDD" id="cd00167">
    <property type="entry name" value="SANT"/>
    <property type="match status" value="1"/>
</dbReference>
<dbReference type="HOGENOM" id="CLU_332907_0_0_1"/>
<keyword evidence="5" id="KW-1185">Reference proteome</keyword>
<feature type="domain" description="HTH myb-type" evidence="3">
    <location>
        <begin position="770"/>
        <end position="817"/>
    </location>
</feature>
<evidence type="ECO:0000313" key="4">
    <source>
        <dbReference type="EMBL" id="KIM61498.1"/>
    </source>
</evidence>
<feature type="compositionally biased region" description="Low complexity" evidence="1">
    <location>
        <begin position="667"/>
        <end position="691"/>
    </location>
</feature>
<dbReference type="InterPro" id="IPR017930">
    <property type="entry name" value="Myb_dom"/>
</dbReference>
<feature type="region of interest" description="Disordered" evidence="1">
    <location>
        <begin position="15"/>
        <end position="46"/>
    </location>
</feature>
<dbReference type="PROSITE" id="PS50090">
    <property type="entry name" value="MYB_LIKE"/>
    <property type="match status" value="1"/>
</dbReference>
<evidence type="ECO:0000259" key="2">
    <source>
        <dbReference type="PROSITE" id="PS50090"/>
    </source>
</evidence>
<dbReference type="EMBL" id="KN822051">
    <property type="protein sequence ID" value="KIM61498.1"/>
    <property type="molecule type" value="Genomic_DNA"/>
</dbReference>
<feature type="region of interest" description="Disordered" evidence="1">
    <location>
        <begin position="830"/>
        <end position="852"/>
    </location>
</feature>
<dbReference type="SUPFAM" id="SSF46689">
    <property type="entry name" value="Homeodomain-like"/>
    <property type="match status" value="1"/>
</dbReference>
<feature type="compositionally biased region" description="Polar residues" evidence="1">
    <location>
        <begin position="487"/>
        <end position="503"/>
    </location>
</feature>
<proteinExistence type="predicted"/>
<feature type="compositionally biased region" description="Polar residues" evidence="1">
    <location>
        <begin position="199"/>
        <end position="209"/>
    </location>
</feature>
<dbReference type="STRING" id="1036808.A0A0C2ZIP2"/>
<evidence type="ECO:0000313" key="5">
    <source>
        <dbReference type="Proteomes" id="UP000053989"/>
    </source>
</evidence>
<feature type="compositionally biased region" description="Polar residues" evidence="1">
    <location>
        <begin position="251"/>
        <end position="262"/>
    </location>
</feature>
<feature type="domain" description="Myb-like" evidence="2">
    <location>
        <begin position="770"/>
        <end position="813"/>
    </location>
</feature>
<dbReference type="InterPro" id="IPR001005">
    <property type="entry name" value="SANT/Myb"/>
</dbReference>
<dbReference type="AlphaFoldDB" id="A0A0C2ZIP2"/>
<dbReference type="Proteomes" id="UP000053989">
    <property type="component" value="Unassembled WGS sequence"/>
</dbReference>
<evidence type="ECO:0000259" key="3">
    <source>
        <dbReference type="PROSITE" id="PS51294"/>
    </source>
</evidence>
<dbReference type="Pfam" id="PF00249">
    <property type="entry name" value="Myb_DNA-binding"/>
    <property type="match status" value="1"/>
</dbReference>
<protein>
    <submittedName>
        <fullName evidence="4">Uncharacterized protein</fullName>
    </submittedName>
</protein>
<feature type="region of interest" description="Disordered" evidence="1">
    <location>
        <begin position="144"/>
        <end position="173"/>
    </location>
</feature>
<feature type="compositionally biased region" description="Polar residues" evidence="1">
    <location>
        <begin position="578"/>
        <end position="592"/>
    </location>
</feature>
<dbReference type="PROSITE" id="PS51294">
    <property type="entry name" value="HTH_MYB"/>
    <property type="match status" value="1"/>
</dbReference>
<dbReference type="InterPro" id="IPR009057">
    <property type="entry name" value="Homeodomain-like_sf"/>
</dbReference>
<feature type="compositionally biased region" description="Basic and acidic residues" evidence="1">
    <location>
        <begin position="146"/>
        <end position="158"/>
    </location>
</feature>
<feature type="compositionally biased region" description="Basic and acidic residues" evidence="1">
    <location>
        <begin position="433"/>
        <end position="446"/>
    </location>
</feature>
<feature type="compositionally biased region" description="Acidic residues" evidence="1">
    <location>
        <begin position="227"/>
        <end position="238"/>
    </location>
</feature>
<feature type="region of interest" description="Disordered" evidence="1">
    <location>
        <begin position="320"/>
        <end position="341"/>
    </location>
</feature>